<accession>A0A4Y9FW08</accession>
<gene>
    <name evidence="2" type="ORF">E4U02_07455</name>
</gene>
<feature type="signal peptide" evidence="1">
    <location>
        <begin position="1"/>
        <end position="28"/>
    </location>
</feature>
<reference evidence="2 3" key="1">
    <citation type="submission" date="2019-03" db="EMBL/GenBank/DDBJ databases">
        <title>Diversity of the mouse oral microbiome.</title>
        <authorList>
            <person name="Joseph S."/>
            <person name="Aduse-Opoku J."/>
            <person name="Curtis M."/>
            <person name="Wade W."/>
            <person name="Hashim A."/>
        </authorList>
    </citation>
    <scope>NUCLEOTIDE SEQUENCE [LARGE SCALE GENOMIC DNA]</scope>
    <source>
        <strain evidence="2 3">P1012</strain>
    </source>
</reference>
<feature type="chain" id="PRO_5039466855" description="Lactococcin 972 family bacteriocin" evidence="1">
    <location>
        <begin position="29"/>
        <end position="110"/>
    </location>
</feature>
<evidence type="ECO:0000313" key="2">
    <source>
        <dbReference type="EMBL" id="TFU33045.1"/>
    </source>
</evidence>
<keyword evidence="1" id="KW-0732">Signal</keyword>
<evidence type="ECO:0000313" key="3">
    <source>
        <dbReference type="Proteomes" id="UP000298358"/>
    </source>
</evidence>
<keyword evidence="3" id="KW-1185">Reference proteome</keyword>
<organism evidence="2 3">
    <name type="scientific">Microbacterium paludicola</name>
    <dbReference type="NCBI Taxonomy" id="300019"/>
    <lineage>
        <taxon>Bacteria</taxon>
        <taxon>Bacillati</taxon>
        <taxon>Actinomycetota</taxon>
        <taxon>Actinomycetes</taxon>
        <taxon>Micrococcales</taxon>
        <taxon>Microbacteriaceae</taxon>
        <taxon>Microbacterium</taxon>
    </lineage>
</organism>
<evidence type="ECO:0000256" key="1">
    <source>
        <dbReference type="SAM" id="SignalP"/>
    </source>
</evidence>
<dbReference type="Proteomes" id="UP000298358">
    <property type="component" value="Unassembled WGS sequence"/>
</dbReference>
<dbReference type="OrthoDB" id="5147137at2"/>
<dbReference type="RefSeq" id="WP_135114223.1">
    <property type="nucleotide sequence ID" value="NZ_JADGLL010000014.1"/>
</dbReference>
<dbReference type="AlphaFoldDB" id="A0A4Y9FW08"/>
<evidence type="ECO:0008006" key="4">
    <source>
        <dbReference type="Google" id="ProtNLM"/>
    </source>
</evidence>
<proteinExistence type="predicted"/>
<protein>
    <recommendedName>
        <fullName evidence="4">Lactococcin 972 family bacteriocin</fullName>
    </recommendedName>
</protein>
<name>A0A4Y9FW08_9MICO</name>
<dbReference type="EMBL" id="SPQB01000014">
    <property type="protein sequence ID" value="TFU33045.1"/>
    <property type="molecule type" value="Genomic_DNA"/>
</dbReference>
<comment type="caution">
    <text evidence="2">The sequence shown here is derived from an EMBL/GenBank/DDBJ whole genome shotgun (WGS) entry which is preliminary data.</text>
</comment>
<sequence>MKNIKTRASLGLLLAAGLTLGGGVAANAGVLDVWDRPNFTGTLIGSGTTAVVDVPDDRTRSARNGSGFGYSARKWVVAPISSTEFTYIPHGYQLSDFGSGNSVDHFDRVI</sequence>